<accession>A0A420RL66</accession>
<evidence type="ECO:0000313" key="1">
    <source>
        <dbReference type="EMBL" id="RKL17777.1"/>
    </source>
</evidence>
<organism evidence="1 2">
    <name type="scientific">Gibberella intermedia</name>
    <name type="common">Bulb rot disease fungus</name>
    <name type="synonym">Fusarium proliferatum</name>
    <dbReference type="NCBI Taxonomy" id="948311"/>
    <lineage>
        <taxon>Eukaryota</taxon>
        <taxon>Fungi</taxon>
        <taxon>Dikarya</taxon>
        <taxon>Ascomycota</taxon>
        <taxon>Pezizomycotina</taxon>
        <taxon>Sordariomycetes</taxon>
        <taxon>Hypocreomycetidae</taxon>
        <taxon>Hypocreales</taxon>
        <taxon>Nectriaceae</taxon>
        <taxon>Fusarium</taxon>
        <taxon>Fusarium fujikuroi species complex</taxon>
    </lineage>
</organism>
<dbReference type="Pfam" id="PF05816">
    <property type="entry name" value="TelA"/>
    <property type="match status" value="1"/>
</dbReference>
<protein>
    <submittedName>
        <fullName evidence="1">Uncharacterized protein</fullName>
    </submittedName>
</protein>
<sequence>MLVASLDKRVGDLQAMQHAAILALPMIRMLQSNNRMLVDKFHTIRQITVPAWKRQFTLALSLNEQKNAVQLADTIDDTTNSLLKSNAELLHRNSVATAKANQRLVIDVETLASVQQTLIGTVEEVIRIQRDGAQQRQQAVKQIEVMREGLRTAISRKTAASSAPMLRHESE</sequence>
<dbReference type="EMBL" id="MRDB01000263">
    <property type="protein sequence ID" value="RKL17777.1"/>
    <property type="molecule type" value="Genomic_DNA"/>
</dbReference>
<name>A0A420RL66_GIBIN</name>
<dbReference type="PANTHER" id="PTHR38432">
    <property type="entry name" value="TELA-LIKE PROTEIN SAOUHSC_01408"/>
    <property type="match status" value="1"/>
</dbReference>
<gene>
    <name evidence="1" type="ORF">BFJ72_g15271</name>
</gene>
<dbReference type="AlphaFoldDB" id="A0A420RL66"/>
<proteinExistence type="predicted"/>
<reference evidence="1 2" key="1">
    <citation type="journal article" date="2018" name="Sci. Rep.">
        <title>Characterisation of pathogen-specific regions and novel effector candidates in Fusarium oxysporum f. sp. cepae.</title>
        <authorList>
            <person name="Armitage A.D."/>
            <person name="Taylor A."/>
            <person name="Sobczyk M.K."/>
            <person name="Baxter L."/>
            <person name="Greenfield B.P."/>
            <person name="Bates H.J."/>
            <person name="Wilson F."/>
            <person name="Jackson A.C."/>
            <person name="Ott S."/>
            <person name="Harrison R.J."/>
            <person name="Clarkson J.P."/>
        </authorList>
    </citation>
    <scope>NUCLEOTIDE SEQUENCE [LARGE SCALE GENOMIC DNA]</scope>
    <source>
        <strain evidence="1 2">Fp_A8</strain>
    </source>
</reference>
<dbReference type="InterPro" id="IPR008863">
    <property type="entry name" value="Toxic_anion-R_TelA"/>
</dbReference>
<dbReference type="PANTHER" id="PTHR38432:SF1">
    <property type="entry name" value="TELA-LIKE PROTEIN SAOUHSC_01408"/>
    <property type="match status" value="1"/>
</dbReference>
<evidence type="ECO:0000313" key="2">
    <source>
        <dbReference type="Proteomes" id="UP000283569"/>
    </source>
</evidence>
<comment type="caution">
    <text evidence="1">The sequence shown here is derived from an EMBL/GenBank/DDBJ whole genome shotgun (WGS) entry which is preliminary data.</text>
</comment>
<dbReference type="Proteomes" id="UP000283569">
    <property type="component" value="Unassembled WGS sequence"/>
</dbReference>